<organism evidence="2 3">
    <name type="scientific">Danaus chrysippus</name>
    <name type="common">African queen</name>
    <dbReference type="NCBI Taxonomy" id="151541"/>
    <lineage>
        <taxon>Eukaryota</taxon>
        <taxon>Metazoa</taxon>
        <taxon>Ecdysozoa</taxon>
        <taxon>Arthropoda</taxon>
        <taxon>Hexapoda</taxon>
        <taxon>Insecta</taxon>
        <taxon>Pterygota</taxon>
        <taxon>Neoptera</taxon>
        <taxon>Endopterygota</taxon>
        <taxon>Lepidoptera</taxon>
        <taxon>Glossata</taxon>
        <taxon>Ditrysia</taxon>
        <taxon>Papilionoidea</taxon>
        <taxon>Nymphalidae</taxon>
        <taxon>Danainae</taxon>
        <taxon>Danaini</taxon>
        <taxon>Danaina</taxon>
        <taxon>Danaus</taxon>
        <taxon>Anosia</taxon>
    </lineage>
</organism>
<feature type="region of interest" description="Disordered" evidence="1">
    <location>
        <begin position="32"/>
        <end position="79"/>
    </location>
</feature>
<name>A0A8J2VXP1_9NEOP</name>
<dbReference type="OrthoDB" id="7470192at2759"/>
<dbReference type="EMBL" id="CAKASE010000083">
    <property type="protein sequence ID" value="CAG9585678.1"/>
    <property type="molecule type" value="Genomic_DNA"/>
</dbReference>
<dbReference type="Proteomes" id="UP000789524">
    <property type="component" value="Unassembled WGS sequence"/>
</dbReference>
<sequence length="79" mass="8401">MRGPRKKYKESRLNGVAQVNRAGSAGWFAGIGRRRPAVSTPSPSHPPGGSPHPLALHPRPPAIARRPPTSHPTQAMPVS</sequence>
<dbReference type="AlphaFoldDB" id="A0A8J2VXP1"/>
<feature type="compositionally biased region" description="Low complexity" evidence="1">
    <location>
        <begin position="51"/>
        <end position="67"/>
    </location>
</feature>
<gene>
    <name evidence="2" type="ORF">DCHRY22_LOCUS16040</name>
</gene>
<evidence type="ECO:0000256" key="1">
    <source>
        <dbReference type="SAM" id="MobiDB-lite"/>
    </source>
</evidence>
<keyword evidence="3" id="KW-1185">Reference proteome</keyword>
<comment type="caution">
    <text evidence="2">The sequence shown here is derived from an EMBL/GenBank/DDBJ whole genome shotgun (WGS) entry which is preliminary data.</text>
</comment>
<evidence type="ECO:0000313" key="3">
    <source>
        <dbReference type="Proteomes" id="UP000789524"/>
    </source>
</evidence>
<evidence type="ECO:0000313" key="2">
    <source>
        <dbReference type="EMBL" id="CAG9585678.1"/>
    </source>
</evidence>
<reference evidence="2" key="1">
    <citation type="submission" date="2021-09" db="EMBL/GenBank/DDBJ databases">
        <authorList>
            <person name="Martin H S."/>
        </authorList>
    </citation>
    <scope>NUCLEOTIDE SEQUENCE</scope>
</reference>
<proteinExistence type="predicted"/>
<protein>
    <submittedName>
        <fullName evidence="2">(African queen) hypothetical protein</fullName>
    </submittedName>
</protein>
<accession>A0A8J2VXP1</accession>